<name>A0A806JZY9_9BACT</name>
<dbReference type="EMBL" id="JQ844197">
    <property type="protein sequence ID" value="AGS52473.1"/>
    <property type="molecule type" value="Genomic_DNA"/>
</dbReference>
<proteinExistence type="predicted"/>
<dbReference type="AlphaFoldDB" id="A0A806JZY9"/>
<organism evidence="1">
    <name type="scientific">uncultured bacterium contig00193</name>
    <dbReference type="NCBI Taxonomy" id="1181606"/>
    <lineage>
        <taxon>Bacteria</taxon>
        <taxon>environmental samples</taxon>
    </lineage>
</organism>
<evidence type="ECO:0000313" key="1">
    <source>
        <dbReference type="EMBL" id="AGS52473.1"/>
    </source>
</evidence>
<reference evidence="1" key="1">
    <citation type="submission" date="2012-03" db="EMBL/GenBank/DDBJ databases">
        <title>Functional metagenomics reveals considerable lignocellulase gene clusters in the gut microbiome of a wood-feeding higher termite.</title>
        <authorList>
            <person name="Liu N."/>
        </authorList>
    </citation>
    <scope>NUCLEOTIDE SEQUENCE</scope>
</reference>
<protein>
    <submittedName>
        <fullName evidence="1">Uncharacterized protein</fullName>
    </submittedName>
</protein>
<sequence>MLFCGVYSAKVTKHAILWSRKQYRSHWTKFGVFLLKFAKFTKYSEFSIYIYILK</sequence>
<accession>A0A806JZY9</accession>